<dbReference type="Pfam" id="PF07366">
    <property type="entry name" value="SnoaL"/>
    <property type="match status" value="1"/>
</dbReference>
<organism evidence="1 2">
    <name type="scientific">Chryseolinea lacunae</name>
    <dbReference type="NCBI Taxonomy" id="2801331"/>
    <lineage>
        <taxon>Bacteria</taxon>
        <taxon>Pseudomonadati</taxon>
        <taxon>Bacteroidota</taxon>
        <taxon>Cytophagia</taxon>
        <taxon>Cytophagales</taxon>
        <taxon>Fulvivirgaceae</taxon>
        <taxon>Chryseolinea</taxon>
    </lineage>
</organism>
<dbReference type="SUPFAM" id="SSF54427">
    <property type="entry name" value="NTF2-like"/>
    <property type="match status" value="1"/>
</dbReference>
<dbReference type="Proteomes" id="UP000613030">
    <property type="component" value="Unassembled WGS sequence"/>
</dbReference>
<gene>
    <name evidence="1" type="ORF">JI741_02370</name>
</gene>
<dbReference type="PANTHER" id="PTHR38436:SF1">
    <property type="entry name" value="ESTER CYCLASE"/>
    <property type="match status" value="1"/>
</dbReference>
<sequence length="146" mass="16311">MESQLEKNKAIVRRFNTEIIEQANAETFRAIMHKDFINHTAAPGVDKGSAGIWHTFENVLRPAFSGLKVTIYDQIAEGDKVTTRKTISGKHTGTFMGAPATQEDVVINVMDIVTIKDGQYFEHWGVNTMLYIATVLARKAEELKGQ</sequence>
<accession>A0ABS1KKQ7</accession>
<evidence type="ECO:0000313" key="1">
    <source>
        <dbReference type="EMBL" id="MBL0740041.1"/>
    </source>
</evidence>
<dbReference type="RefSeq" id="WP_202007018.1">
    <property type="nucleotide sequence ID" value="NZ_JAERRB010000001.1"/>
</dbReference>
<proteinExistence type="predicted"/>
<dbReference type="PANTHER" id="PTHR38436">
    <property type="entry name" value="POLYKETIDE CYCLASE SNOAL-LIKE DOMAIN"/>
    <property type="match status" value="1"/>
</dbReference>
<dbReference type="InterPro" id="IPR032710">
    <property type="entry name" value="NTF2-like_dom_sf"/>
</dbReference>
<evidence type="ECO:0000313" key="2">
    <source>
        <dbReference type="Proteomes" id="UP000613030"/>
    </source>
</evidence>
<dbReference type="EMBL" id="JAERRB010000001">
    <property type="protein sequence ID" value="MBL0740041.1"/>
    <property type="molecule type" value="Genomic_DNA"/>
</dbReference>
<reference evidence="1 2" key="1">
    <citation type="submission" date="2021-01" db="EMBL/GenBank/DDBJ databases">
        <title>Chryseolinea sp. Jin1 Genome sequencing and assembly.</title>
        <authorList>
            <person name="Kim I."/>
        </authorList>
    </citation>
    <scope>NUCLEOTIDE SEQUENCE [LARGE SCALE GENOMIC DNA]</scope>
    <source>
        <strain evidence="1 2">Jin1</strain>
    </source>
</reference>
<name>A0ABS1KKQ7_9BACT</name>
<dbReference type="InterPro" id="IPR009959">
    <property type="entry name" value="Cyclase_SnoaL-like"/>
</dbReference>
<comment type="caution">
    <text evidence="1">The sequence shown here is derived from an EMBL/GenBank/DDBJ whole genome shotgun (WGS) entry which is preliminary data.</text>
</comment>
<dbReference type="Gene3D" id="3.10.450.50">
    <property type="match status" value="1"/>
</dbReference>
<keyword evidence="2" id="KW-1185">Reference proteome</keyword>
<protein>
    <submittedName>
        <fullName evidence="1">Ester cyclase</fullName>
    </submittedName>
</protein>